<accession>A0A315ZDU2</accession>
<evidence type="ECO:0000256" key="2">
    <source>
        <dbReference type="ARBA" id="ARBA00023015"/>
    </source>
</evidence>
<feature type="domain" description="NusG-like N-terminal" evidence="4">
    <location>
        <begin position="20"/>
        <end position="111"/>
    </location>
</feature>
<dbReference type="InterPro" id="IPR043425">
    <property type="entry name" value="NusG-like"/>
</dbReference>
<dbReference type="SUPFAM" id="SSF82679">
    <property type="entry name" value="N-utilization substance G protein NusG, N-terminal domain"/>
    <property type="match status" value="1"/>
</dbReference>
<dbReference type="NCBIfam" id="NF033644">
    <property type="entry name" value="antiterm_UpxY"/>
    <property type="match status" value="1"/>
</dbReference>
<dbReference type="Pfam" id="PF02357">
    <property type="entry name" value="NusG"/>
    <property type="match status" value="1"/>
</dbReference>
<dbReference type="InterPro" id="IPR036735">
    <property type="entry name" value="NGN_dom_sf"/>
</dbReference>
<evidence type="ECO:0000256" key="1">
    <source>
        <dbReference type="ARBA" id="ARBA00022814"/>
    </source>
</evidence>
<dbReference type="GO" id="GO:0031564">
    <property type="term" value="P:transcription antitermination"/>
    <property type="evidence" value="ECO:0007669"/>
    <property type="project" value="UniProtKB-KW"/>
</dbReference>
<dbReference type="RefSeq" id="WP_109617773.1">
    <property type="nucleotide sequence ID" value="NZ_QGDO01000002.1"/>
</dbReference>
<comment type="caution">
    <text evidence="5">The sequence shown here is derived from an EMBL/GenBank/DDBJ whole genome shotgun (WGS) entry which is preliminary data.</text>
</comment>
<evidence type="ECO:0000259" key="4">
    <source>
        <dbReference type="Pfam" id="PF02357"/>
    </source>
</evidence>
<dbReference type="PANTHER" id="PTHR30265:SF4">
    <property type="entry name" value="KOW MOTIF FAMILY PROTEIN, EXPRESSED"/>
    <property type="match status" value="1"/>
</dbReference>
<dbReference type="Proteomes" id="UP000245535">
    <property type="component" value="Unassembled WGS sequence"/>
</dbReference>
<proteinExistence type="predicted"/>
<gene>
    <name evidence="5" type="ORF">BC781_102869</name>
</gene>
<dbReference type="OrthoDB" id="9796143at2"/>
<name>A0A315ZDU2_SEDFL</name>
<dbReference type="AlphaFoldDB" id="A0A315ZDU2"/>
<sequence>MSTQDNNGLKTIKRPERIPHWTAIYTKSRSEKKVADRLEEAGFEVYCPTLTTLRQWSDRKKKVTVPVFSSYVFIKVAPLEQSKVLQDSGVVNFVFWLGEIAKIKEEEIFQLKRIFENSDQIASTEVINFQKGDKVKIQAPSFLGQEGIIEEIKGKTVHLRIEALMMDLKVVLKANELDLID</sequence>
<organism evidence="5 6">
    <name type="scientific">Sediminitomix flava</name>
    <dbReference type="NCBI Taxonomy" id="379075"/>
    <lineage>
        <taxon>Bacteria</taxon>
        <taxon>Pseudomonadati</taxon>
        <taxon>Bacteroidota</taxon>
        <taxon>Cytophagia</taxon>
        <taxon>Cytophagales</taxon>
        <taxon>Flammeovirgaceae</taxon>
        <taxon>Sediminitomix</taxon>
    </lineage>
</organism>
<keyword evidence="3" id="KW-0804">Transcription</keyword>
<protein>
    <submittedName>
        <fullName evidence="5">Transcription antitermination factor NusG</fullName>
    </submittedName>
</protein>
<evidence type="ECO:0000313" key="6">
    <source>
        <dbReference type="Proteomes" id="UP000245535"/>
    </source>
</evidence>
<reference evidence="5 6" key="1">
    <citation type="submission" date="2018-03" db="EMBL/GenBank/DDBJ databases">
        <title>Genomic Encyclopedia of Archaeal and Bacterial Type Strains, Phase II (KMG-II): from individual species to whole genera.</title>
        <authorList>
            <person name="Goeker M."/>
        </authorList>
    </citation>
    <scope>NUCLEOTIDE SEQUENCE [LARGE SCALE GENOMIC DNA]</scope>
    <source>
        <strain evidence="5 6">DSM 28229</strain>
    </source>
</reference>
<dbReference type="PANTHER" id="PTHR30265">
    <property type="entry name" value="RHO-INTERACTING TRANSCRIPTION TERMINATION FACTOR NUSG"/>
    <property type="match status" value="1"/>
</dbReference>
<evidence type="ECO:0000256" key="3">
    <source>
        <dbReference type="ARBA" id="ARBA00023163"/>
    </source>
</evidence>
<dbReference type="Gene3D" id="3.30.70.940">
    <property type="entry name" value="NusG, N-terminal domain"/>
    <property type="match status" value="1"/>
</dbReference>
<dbReference type="GO" id="GO:0006354">
    <property type="term" value="P:DNA-templated transcription elongation"/>
    <property type="evidence" value="ECO:0007669"/>
    <property type="project" value="InterPro"/>
</dbReference>
<evidence type="ECO:0000313" key="5">
    <source>
        <dbReference type="EMBL" id="PWJ43320.1"/>
    </source>
</evidence>
<keyword evidence="2" id="KW-0805">Transcription regulation</keyword>
<dbReference type="InterPro" id="IPR006645">
    <property type="entry name" value="NGN-like_dom"/>
</dbReference>
<keyword evidence="6" id="KW-1185">Reference proteome</keyword>
<keyword evidence="1" id="KW-0889">Transcription antitermination</keyword>
<dbReference type="EMBL" id="QGDO01000002">
    <property type="protein sequence ID" value="PWJ43320.1"/>
    <property type="molecule type" value="Genomic_DNA"/>
</dbReference>